<keyword evidence="5" id="KW-0732">Signal</keyword>
<dbReference type="AlphaFoldDB" id="A0A4P7XKM7"/>
<evidence type="ECO:0000313" key="7">
    <source>
        <dbReference type="EMBL" id="QCF27789.1"/>
    </source>
</evidence>
<evidence type="ECO:0000313" key="8">
    <source>
        <dbReference type="Proteomes" id="UP000298049"/>
    </source>
</evidence>
<feature type="binding site" evidence="3">
    <location>
        <position position="82"/>
    </location>
    <ligand>
        <name>Cu cation</name>
        <dbReference type="ChEBI" id="CHEBI:23378"/>
    </ligand>
</feature>
<evidence type="ECO:0000256" key="5">
    <source>
        <dbReference type="SAM" id="SignalP"/>
    </source>
</evidence>
<dbReference type="InterPro" id="IPR036249">
    <property type="entry name" value="Thioredoxin-like_sf"/>
</dbReference>
<feature type="binding site" evidence="3">
    <location>
        <position position="168"/>
    </location>
    <ligand>
        <name>Cu cation</name>
        <dbReference type="ChEBI" id="CHEBI:23378"/>
    </ligand>
</feature>
<evidence type="ECO:0000256" key="1">
    <source>
        <dbReference type="ARBA" id="ARBA00010996"/>
    </source>
</evidence>
<proteinExistence type="inferred from homology"/>
<dbReference type="KEGG" id="hmi:soil367_02980"/>
<dbReference type="PANTHER" id="PTHR12151">
    <property type="entry name" value="ELECTRON TRANSPORT PROTIN SCO1/SENC FAMILY MEMBER"/>
    <property type="match status" value="1"/>
</dbReference>
<accession>A0A4P7XKM7</accession>
<dbReference type="Gene3D" id="3.40.30.10">
    <property type="entry name" value="Glutaredoxin"/>
    <property type="match status" value="1"/>
</dbReference>
<keyword evidence="2 3" id="KW-0186">Copper</keyword>
<keyword evidence="3" id="KW-0479">Metal-binding</keyword>
<dbReference type="OrthoDB" id="9790194at2"/>
<keyword evidence="8" id="KW-1185">Reference proteome</keyword>
<dbReference type="SUPFAM" id="SSF52833">
    <property type="entry name" value="Thioredoxin-like"/>
    <property type="match status" value="1"/>
</dbReference>
<feature type="disulfide bond" description="Redox-active" evidence="4">
    <location>
        <begin position="78"/>
        <end position="82"/>
    </location>
</feature>
<dbReference type="GO" id="GO:0046872">
    <property type="term" value="F:metal ion binding"/>
    <property type="evidence" value="ECO:0007669"/>
    <property type="project" value="UniProtKB-KW"/>
</dbReference>
<evidence type="ECO:0000256" key="3">
    <source>
        <dbReference type="PIRSR" id="PIRSR603782-1"/>
    </source>
</evidence>
<dbReference type="FunFam" id="3.40.30.10:FF:000013">
    <property type="entry name" value="Blast:Protein SCO1 homolog, mitochondrial"/>
    <property type="match status" value="1"/>
</dbReference>
<reference evidence="7 8" key="1">
    <citation type="submission" date="2018-07" db="EMBL/GenBank/DDBJ databases">
        <title>Marsedoiliclastica nanhaica gen. nov. sp. nov., a novel marine hydrocarbonoclastic bacterium isolated from an in-situ enriched hydrocarbon-degrading consortium in deep-sea sediment.</title>
        <authorList>
            <person name="Dong C."/>
            <person name="Ma T."/>
            <person name="Liu R."/>
            <person name="Shao Z."/>
        </authorList>
    </citation>
    <scope>NUCLEOTIDE SEQUENCE [LARGE SCALE GENOMIC DNA]</scope>
    <source>
        <strain evidence="8">soil36-7</strain>
    </source>
</reference>
<dbReference type="Proteomes" id="UP000298049">
    <property type="component" value="Chromosome"/>
</dbReference>
<keyword evidence="4" id="KW-1015">Disulfide bond</keyword>
<comment type="similarity">
    <text evidence="1">Belongs to the SCO1/2 family.</text>
</comment>
<dbReference type="PANTHER" id="PTHR12151:SF25">
    <property type="entry name" value="LINALOOL DEHYDRATASE_ISOMERASE DOMAIN-CONTAINING PROTEIN"/>
    <property type="match status" value="1"/>
</dbReference>
<gene>
    <name evidence="7" type="ORF">soil367_02980</name>
</gene>
<protein>
    <submittedName>
        <fullName evidence="7">SCO family protein</fullName>
    </submittedName>
</protein>
<name>A0A4P7XKM7_9ALTE</name>
<evidence type="ECO:0000259" key="6">
    <source>
        <dbReference type="PROSITE" id="PS51352"/>
    </source>
</evidence>
<evidence type="ECO:0000256" key="4">
    <source>
        <dbReference type="PIRSR" id="PIRSR603782-2"/>
    </source>
</evidence>
<organism evidence="7 8">
    <name type="scientific">Hydrocarboniclastica marina</name>
    <dbReference type="NCBI Taxonomy" id="2259620"/>
    <lineage>
        <taxon>Bacteria</taxon>
        <taxon>Pseudomonadati</taxon>
        <taxon>Pseudomonadota</taxon>
        <taxon>Gammaproteobacteria</taxon>
        <taxon>Alteromonadales</taxon>
        <taxon>Alteromonadaceae</taxon>
        <taxon>Hydrocarboniclastica</taxon>
    </lineage>
</organism>
<dbReference type="InterPro" id="IPR003782">
    <property type="entry name" value="SCO1/SenC"/>
</dbReference>
<dbReference type="CDD" id="cd02968">
    <property type="entry name" value="SCO"/>
    <property type="match status" value="1"/>
</dbReference>
<feature type="binding site" evidence="3">
    <location>
        <position position="78"/>
    </location>
    <ligand>
        <name>Cu cation</name>
        <dbReference type="ChEBI" id="CHEBI:23378"/>
    </ligand>
</feature>
<dbReference type="Pfam" id="PF02630">
    <property type="entry name" value="SCO1-SenC"/>
    <property type="match status" value="1"/>
</dbReference>
<evidence type="ECO:0000256" key="2">
    <source>
        <dbReference type="ARBA" id="ARBA00023008"/>
    </source>
</evidence>
<dbReference type="InterPro" id="IPR013766">
    <property type="entry name" value="Thioredoxin_domain"/>
</dbReference>
<dbReference type="EMBL" id="CP031093">
    <property type="protein sequence ID" value="QCF27789.1"/>
    <property type="molecule type" value="Genomic_DNA"/>
</dbReference>
<feature type="domain" description="Thioredoxin" evidence="6">
    <location>
        <begin position="38"/>
        <end position="203"/>
    </location>
</feature>
<dbReference type="PROSITE" id="PS51257">
    <property type="entry name" value="PROKAR_LIPOPROTEIN"/>
    <property type="match status" value="1"/>
</dbReference>
<feature type="signal peptide" evidence="5">
    <location>
        <begin position="1"/>
        <end position="30"/>
    </location>
</feature>
<sequence>MTPSHRTARSFLPRGLLSLALMLVLSGCSPGPVEWNGKDISELMPELAYQLVDEQGNPATAEDYAGQVRLLFFGFTHCPDICPATLAHLRNALREIPEQQRDDVTVLFVSVDPKRDDPEVLAEYTEYFGPNFVGMTGTEPELRKLSQRYRTTFGYGEPDAEGHYDVSHSSAIYAFDREGNARLLLRSELTPEQIAEDLTHLLNEDR</sequence>
<dbReference type="PROSITE" id="PS51352">
    <property type="entry name" value="THIOREDOXIN_2"/>
    <property type="match status" value="1"/>
</dbReference>
<feature type="chain" id="PRO_5020354017" evidence="5">
    <location>
        <begin position="31"/>
        <end position="206"/>
    </location>
</feature>